<evidence type="ECO:0000313" key="2">
    <source>
        <dbReference type="Proteomes" id="UP001501161"/>
    </source>
</evidence>
<name>A0ABP5IYM9_9ACTN</name>
<accession>A0ABP5IYM9</accession>
<evidence type="ECO:0000313" key="1">
    <source>
        <dbReference type="EMBL" id="GAA2107147.1"/>
    </source>
</evidence>
<gene>
    <name evidence="1" type="ORF">GCM10009726_20520</name>
</gene>
<proteinExistence type="predicted"/>
<sequence>MGPVWNVTDSDRGVLCEGPVGSARLGRFRALRYELRCWAGGRIPDVAEAVDSPVRTTEDPARAVRVLELLALVPPLVWGRDELALGEMWNSNSAVAWVLARSGHDMDAIRPPAGGRAPGWGAGLELATRQA</sequence>
<dbReference type="Proteomes" id="UP001501161">
    <property type="component" value="Unassembled WGS sequence"/>
</dbReference>
<protein>
    <submittedName>
        <fullName evidence="1">Uncharacterized protein</fullName>
    </submittedName>
</protein>
<reference evidence="2" key="1">
    <citation type="journal article" date="2019" name="Int. J. Syst. Evol. Microbiol.">
        <title>The Global Catalogue of Microorganisms (GCM) 10K type strain sequencing project: providing services to taxonomists for standard genome sequencing and annotation.</title>
        <authorList>
            <consortium name="The Broad Institute Genomics Platform"/>
            <consortium name="The Broad Institute Genome Sequencing Center for Infectious Disease"/>
            <person name="Wu L."/>
            <person name="Ma J."/>
        </authorList>
    </citation>
    <scope>NUCLEOTIDE SEQUENCE [LARGE SCALE GENOMIC DNA]</scope>
    <source>
        <strain evidence="2">JCM 13813</strain>
    </source>
</reference>
<organism evidence="1 2">
    <name type="scientific">Nocardioides furvisabuli</name>
    <dbReference type="NCBI Taxonomy" id="375542"/>
    <lineage>
        <taxon>Bacteria</taxon>
        <taxon>Bacillati</taxon>
        <taxon>Actinomycetota</taxon>
        <taxon>Actinomycetes</taxon>
        <taxon>Propionibacteriales</taxon>
        <taxon>Nocardioidaceae</taxon>
        <taxon>Nocardioides</taxon>
    </lineage>
</organism>
<keyword evidence="2" id="KW-1185">Reference proteome</keyword>
<dbReference type="EMBL" id="BAAAMQ010000010">
    <property type="protein sequence ID" value="GAA2107147.1"/>
    <property type="molecule type" value="Genomic_DNA"/>
</dbReference>
<comment type="caution">
    <text evidence="1">The sequence shown here is derived from an EMBL/GenBank/DDBJ whole genome shotgun (WGS) entry which is preliminary data.</text>
</comment>